<protein>
    <recommendedName>
        <fullName evidence="1">CHK kinase-like domain-containing protein</fullName>
    </recommendedName>
</protein>
<dbReference type="InterPro" id="IPR011009">
    <property type="entry name" value="Kinase-like_dom_sf"/>
</dbReference>
<sequence>MSELKIEGETNNISESQLEFIKNVIEREGFKDSKVTIEAVGGPADNYGANVKRIVIEGENGNLTMIAKIAPTIVPIRMVMGVEFMFNNEALLYTEVLPKMLELQKKAEIPEEDQLKFPKCYGVNEAPNEVILLEDLKASGFTMLDRFKSLSDEHMTSVLKNLAIYHSLSYVLRTKEPETYDYYKDKLQDLLGAMTQAGPELLGFFYQIEAVALQVLDDSEQKNVVKNKVGEVIEKVGKMTKFEHGSRFAVIQHGDCWTNNIMYKFEGEEVKQSMLIDYQQSKNFSPVYDLLYLIFNCTDHETRVRNYYDWIDYYHDELDNSLSNYGLKANYVYPRDQLDADLKRYGKIGLGCAILMTGTLTISPAEAGKLKEVLDTGNLEGMVGEVGNFNAETLVLFKKRIIDLVESFKLFGLL</sequence>
<dbReference type="Proteomes" id="UP001231518">
    <property type="component" value="Chromosome 19"/>
</dbReference>
<dbReference type="Pfam" id="PF02958">
    <property type="entry name" value="EcKL"/>
    <property type="match status" value="1"/>
</dbReference>
<accession>A0AAD8DWW4</accession>
<dbReference type="EMBL" id="JARGEI010000007">
    <property type="protein sequence ID" value="KAJ8728883.1"/>
    <property type="molecule type" value="Genomic_DNA"/>
</dbReference>
<dbReference type="AlphaFoldDB" id="A0AAD8DWW4"/>
<dbReference type="SUPFAM" id="SSF56112">
    <property type="entry name" value="Protein kinase-like (PK-like)"/>
    <property type="match status" value="1"/>
</dbReference>
<dbReference type="InterPro" id="IPR015897">
    <property type="entry name" value="CHK_kinase-like"/>
</dbReference>
<name>A0AAD8DWW4_MYTSE</name>
<feature type="domain" description="CHK kinase-like" evidence="1">
    <location>
        <begin position="131"/>
        <end position="324"/>
    </location>
</feature>
<evidence type="ECO:0000313" key="3">
    <source>
        <dbReference type="Proteomes" id="UP001231518"/>
    </source>
</evidence>
<comment type="caution">
    <text evidence="2">The sequence shown here is derived from an EMBL/GenBank/DDBJ whole genome shotgun (WGS) entry which is preliminary data.</text>
</comment>
<organism evidence="2 3">
    <name type="scientific">Mythimna separata</name>
    <name type="common">Oriental armyworm</name>
    <name type="synonym">Pseudaletia separata</name>
    <dbReference type="NCBI Taxonomy" id="271217"/>
    <lineage>
        <taxon>Eukaryota</taxon>
        <taxon>Metazoa</taxon>
        <taxon>Ecdysozoa</taxon>
        <taxon>Arthropoda</taxon>
        <taxon>Hexapoda</taxon>
        <taxon>Insecta</taxon>
        <taxon>Pterygota</taxon>
        <taxon>Neoptera</taxon>
        <taxon>Endopterygota</taxon>
        <taxon>Lepidoptera</taxon>
        <taxon>Glossata</taxon>
        <taxon>Ditrysia</taxon>
        <taxon>Noctuoidea</taxon>
        <taxon>Noctuidae</taxon>
        <taxon>Noctuinae</taxon>
        <taxon>Hadenini</taxon>
        <taxon>Mythimna</taxon>
    </lineage>
</organism>
<proteinExistence type="predicted"/>
<reference evidence="2" key="1">
    <citation type="submission" date="2023-03" db="EMBL/GenBank/DDBJ databases">
        <title>Chromosome-level genomes of two armyworms, Mythimna separata and Mythimna loreyi, provide insights into the biosynthesis and reception of sex pheromones.</title>
        <authorList>
            <person name="Zhao H."/>
        </authorList>
    </citation>
    <scope>NUCLEOTIDE SEQUENCE</scope>
    <source>
        <strain evidence="2">BeijingLab</strain>
        <tissue evidence="2">Pupa</tissue>
    </source>
</reference>
<keyword evidence="3" id="KW-1185">Reference proteome</keyword>
<dbReference type="PANTHER" id="PTHR11012">
    <property type="entry name" value="PROTEIN KINASE-LIKE DOMAIN-CONTAINING"/>
    <property type="match status" value="1"/>
</dbReference>
<dbReference type="Gene3D" id="3.90.1200.10">
    <property type="match status" value="1"/>
</dbReference>
<evidence type="ECO:0000259" key="1">
    <source>
        <dbReference type="SMART" id="SM00587"/>
    </source>
</evidence>
<evidence type="ECO:0000313" key="2">
    <source>
        <dbReference type="EMBL" id="KAJ8728883.1"/>
    </source>
</evidence>
<dbReference type="InterPro" id="IPR004119">
    <property type="entry name" value="EcKL"/>
</dbReference>
<gene>
    <name evidence="2" type="ORF">PYW07_006579</name>
</gene>
<dbReference type="SMART" id="SM00587">
    <property type="entry name" value="CHK"/>
    <property type="match status" value="1"/>
</dbReference>
<dbReference type="PANTHER" id="PTHR11012:SF30">
    <property type="entry name" value="PROTEIN KINASE-LIKE DOMAIN-CONTAINING"/>
    <property type="match status" value="1"/>
</dbReference>